<organism evidence="1 2">
    <name type="scientific">Halobacteriovorax marinus</name>
    <dbReference type="NCBI Taxonomy" id="97084"/>
    <lineage>
        <taxon>Bacteria</taxon>
        <taxon>Pseudomonadati</taxon>
        <taxon>Bdellovibrionota</taxon>
        <taxon>Bacteriovoracia</taxon>
        <taxon>Bacteriovoracales</taxon>
        <taxon>Halobacteriovoraceae</taxon>
        <taxon>Halobacteriovorax</taxon>
    </lineage>
</organism>
<accession>A0A1Y5F7C7</accession>
<protein>
    <recommendedName>
        <fullName evidence="3">PilZ domain-containing protein</fullName>
    </recommendedName>
</protein>
<dbReference type="Gene3D" id="2.40.10.220">
    <property type="entry name" value="predicted glycosyltransferase like domains"/>
    <property type="match status" value="1"/>
</dbReference>
<sequence>MNSLIKNEKKDQTTEQILEAYKSKYSVYAWGSFGGHVIKADLEFKTIKFNQKKIVLVPTKLSRSYLEDLLGGSGKLNIAIPQMSLLFEAEYLKYDDDLTITFPLFHKFYDRRKSERVDPFIPLQLKMNYKGITYKKTCSDIGVGGLSIILSRSEMTRFMVNDEIKDVELSFPLKNMIVEVKVASLVKLNPYKDEKHPYGGSRLSLSFSGNTTLVKKEVLRLINGQKKLVCDIDM</sequence>
<proteinExistence type="predicted"/>
<evidence type="ECO:0000313" key="2">
    <source>
        <dbReference type="Proteomes" id="UP000196531"/>
    </source>
</evidence>
<reference evidence="2" key="1">
    <citation type="journal article" date="2017" name="Proc. Natl. Acad. Sci. U.S.A.">
        <title>Simulation of Deepwater Horizon oil plume reveals substrate specialization within a complex community of hydrocarbon-degraders.</title>
        <authorList>
            <person name="Hu P."/>
            <person name="Dubinsky E.A."/>
            <person name="Probst A.J."/>
            <person name="Wang J."/>
            <person name="Sieber C.M.K."/>
            <person name="Tom L.M."/>
            <person name="Gardinali P."/>
            <person name="Banfield J.F."/>
            <person name="Atlas R.M."/>
            <person name="Andersen G.L."/>
        </authorList>
    </citation>
    <scope>NUCLEOTIDE SEQUENCE [LARGE SCALE GENOMIC DNA]</scope>
</reference>
<dbReference type="EMBL" id="MAAO01000016">
    <property type="protein sequence ID" value="OUR93021.1"/>
    <property type="molecule type" value="Genomic_DNA"/>
</dbReference>
<dbReference type="Proteomes" id="UP000196531">
    <property type="component" value="Unassembled WGS sequence"/>
</dbReference>
<name>A0A1Y5F7C7_9BACT</name>
<evidence type="ECO:0000313" key="1">
    <source>
        <dbReference type="EMBL" id="OUR93021.1"/>
    </source>
</evidence>
<evidence type="ECO:0008006" key="3">
    <source>
        <dbReference type="Google" id="ProtNLM"/>
    </source>
</evidence>
<dbReference type="AlphaFoldDB" id="A0A1Y5F7C7"/>
<comment type="caution">
    <text evidence="1">The sequence shown here is derived from an EMBL/GenBank/DDBJ whole genome shotgun (WGS) entry which is preliminary data.</text>
</comment>
<gene>
    <name evidence="1" type="ORF">A9Q84_21190</name>
</gene>